<proteinExistence type="predicted"/>
<dbReference type="EMBL" id="FNCG01000018">
    <property type="protein sequence ID" value="SDI26515.1"/>
    <property type="molecule type" value="Genomic_DNA"/>
</dbReference>
<gene>
    <name evidence="2" type="ORF">SAMN05192573_1184</name>
</gene>
<dbReference type="Pfam" id="PF02463">
    <property type="entry name" value="SMC_N"/>
    <property type="match status" value="1"/>
</dbReference>
<dbReference type="AlphaFoldDB" id="A0A1G8J5G8"/>
<dbReference type="STRING" id="551996.SAMN05192573_1184"/>
<evidence type="ECO:0000259" key="1">
    <source>
        <dbReference type="Pfam" id="PF02463"/>
    </source>
</evidence>
<sequence>MQKIRKLILQNFKFFLGNHELDFERKNVLLYGENGSGKSSIYWALYTFLQSVFKTDNLEIRKYFDPKHNENLINRYSDEHLESSIAIIFEDEHKATSRREISLSTINTKSDNLVLETTLGSDFLDHNVLSRIYAYYHKEETDLFDFFQHQLFSFINFREELIKPGESKGNKNAEYWWDYIAEGLSPQPKMHEQRYKDFQLTINTFNIEFEYYLVQIQQTTNEYLEEKFEEKFKVKFNYKKATYNDFKVGSKGRTWKLKYPKIIMSVELITTLIPDANKKIVNSPQSFLNEAKLSTMALAIRLAILDEKFVKAYPKILVLDDLLMSMDMSNREFVLNVIMEGYLEDYQILFFTHQRGLFEDARKFIETYYAQLAKKSGETDTLIIKNSWKEKWKFFEMYESENNAGIPVPLITAYESSLQKALKYFKSEIDYNACGNNLRISIEEFFREFIPHKFLVNNDGTPIPNTGLMIDTLLVKAREYFDSVGFNTRPLDKLERYRVRSLNPSSHYNPRTEYFKKELQDIFRIIDELKKNRAHPLVVNNQLVKYKIDTQSGKSYIYKARLLDKILLYQKSDGSPSYFIDTDERGYAMLECSVDNVPTALNHEINKCSLQKLYDDTVKHINKTDVALIENDMYSLFTDEIGTSLNNLKLY</sequence>
<dbReference type="InterPro" id="IPR003395">
    <property type="entry name" value="RecF/RecN/SMC_N"/>
</dbReference>
<dbReference type="InterPro" id="IPR027417">
    <property type="entry name" value="P-loop_NTPase"/>
</dbReference>
<name>A0A1G8J5G8_9SPHI</name>
<evidence type="ECO:0000313" key="3">
    <source>
        <dbReference type="Proteomes" id="UP000199705"/>
    </source>
</evidence>
<protein>
    <submittedName>
        <fullName evidence="2">RecF/RecN/SMC N terminal domain-containing protein</fullName>
    </submittedName>
</protein>
<organism evidence="2 3">
    <name type="scientific">Mucilaginibacter gossypii</name>
    <dbReference type="NCBI Taxonomy" id="551996"/>
    <lineage>
        <taxon>Bacteria</taxon>
        <taxon>Pseudomonadati</taxon>
        <taxon>Bacteroidota</taxon>
        <taxon>Sphingobacteriia</taxon>
        <taxon>Sphingobacteriales</taxon>
        <taxon>Sphingobacteriaceae</taxon>
        <taxon>Mucilaginibacter</taxon>
    </lineage>
</organism>
<dbReference type="Proteomes" id="UP000199705">
    <property type="component" value="Unassembled WGS sequence"/>
</dbReference>
<evidence type="ECO:0000313" key="2">
    <source>
        <dbReference type="EMBL" id="SDI26515.1"/>
    </source>
</evidence>
<dbReference type="Gene3D" id="3.40.50.300">
    <property type="entry name" value="P-loop containing nucleotide triphosphate hydrolases"/>
    <property type="match status" value="1"/>
</dbReference>
<dbReference type="PANTHER" id="PTHR32182:SF0">
    <property type="entry name" value="DNA REPLICATION AND REPAIR PROTEIN RECF"/>
    <property type="match status" value="1"/>
</dbReference>
<dbReference type="GO" id="GO:0000731">
    <property type="term" value="P:DNA synthesis involved in DNA repair"/>
    <property type="evidence" value="ECO:0007669"/>
    <property type="project" value="TreeGrafter"/>
</dbReference>
<dbReference type="GO" id="GO:0006302">
    <property type="term" value="P:double-strand break repair"/>
    <property type="evidence" value="ECO:0007669"/>
    <property type="project" value="TreeGrafter"/>
</dbReference>
<accession>A0A1G8J5G8</accession>
<keyword evidence="3" id="KW-1185">Reference proteome</keyword>
<reference evidence="3" key="1">
    <citation type="submission" date="2016-10" db="EMBL/GenBank/DDBJ databases">
        <authorList>
            <person name="Varghese N."/>
            <person name="Submissions S."/>
        </authorList>
    </citation>
    <scope>NUCLEOTIDE SEQUENCE [LARGE SCALE GENOMIC DNA]</scope>
    <source>
        <strain evidence="3">Gh-67</strain>
    </source>
</reference>
<dbReference type="SUPFAM" id="SSF52540">
    <property type="entry name" value="P-loop containing nucleoside triphosphate hydrolases"/>
    <property type="match status" value="1"/>
</dbReference>
<dbReference type="RefSeq" id="WP_091174133.1">
    <property type="nucleotide sequence ID" value="NZ_FNCG01000018.1"/>
</dbReference>
<feature type="domain" description="RecF/RecN/SMC N-terminal" evidence="1">
    <location>
        <begin position="4"/>
        <end position="371"/>
    </location>
</feature>
<dbReference type="PANTHER" id="PTHR32182">
    <property type="entry name" value="DNA REPLICATION AND REPAIR PROTEIN RECF"/>
    <property type="match status" value="1"/>
</dbReference>